<reference evidence="1 2" key="1">
    <citation type="submission" date="2020-09" db="EMBL/GenBank/DDBJ databases">
        <title>De no assembly of potato wild relative species, Solanum commersonii.</title>
        <authorList>
            <person name="Cho K."/>
        </authorList>
    </citation>
    <scope>NUCLEOTIDE SEQUENCE [LARGE SCALE GENOMIC DNA]</scope>
    <source>
        <strain evidence="1">LZ3.2</strain>
        <tissue evidence="1">Leaf</tissue>
    </source>
</reference>
<gene>
    <name evidence="1" type="ORF">H5410_063279</name>
</gene>
<name>A0A9J5WCU2_SOLCO</name>
<evidence type="ECO:0000313" key="1">
    <source>
        <dbReference type="EMBL" id="KAG5573513.1"/>
    </source>
</evidence>
<dbReference type="AlphaFoldDB" id="A0A9J5WCU2"/>
<comment type="caution">
    <text evidence="1">The sequence shown here is derived from an EMBL/GenBank/DDBJ whole genome shotgun (WGS) entry which is preliminary data.</text>
</comment>
<dbReference type="EMBL" id="JACXVP010000012">
    <property type="protein sequence ID" value="KAG5573513.1"/>
    <property type="molecule type" value="Genomic_DNA"/>
</dbReference>
<sequence>MYVVKLDRKRRLEGKAYNADDDLMFIKVVFLRDGSKMTSSERFFLRFSGFLKFLKFPYATWFMQRSRGRWALSEP</sequence>
<protein>
    <submittedName>
        <fullName evidence="1">Uncharacterized protein</fullName>
    </submittedName>
</protein>
<dbReference type="Proteomes" id="UP000824120">
    <property type="component" value="Chromosome 12"/>
</dbReference>
<evidence type="ECO:0000313" key="2">
    <source>
        <dbReference type="Proteomes" id="UP000824120"/>
    </source>
</evidence>
<keyword evidence="2" id="KW-1185">Reference proteome</keyword>
<accession>A0A9J5WCU2</accession>
<proteinExistence type="predicted"/>
<organism evidence="1 2">
    <name type="scientific">Solanum commersonii</name>
    <name type="common">Commerson's wild potato</name>
    <name type="synonym">Commerson's nightshade</name>
    <dbReference type="NCBI Taxonomy" id="4109"/>
    <lineage>
        <taxon>Eukaryota</taxon>
        <taxon>Viridiplantae</taxon>
        <taxon>Streptophyta</taxon>
        <taxon>Embryophyta</taxon>
        <taxon>Tracheophyta</taxon>
        <taxon>Spermatophyta</taxon>
        <taxon>Magnoliopsida</taxon>
        <taxon>eudicotyledons</taxon>
        <taxon>Gunneridae</taxon>
        <taxon>Pentapetalae</taxon>
        <taxon>asterids</taxon>
        <taxon>lamiids</taxon>
        <taxon>Solanales</taxon>
        <taxon>Solanaceae</taxon>
        <taxon>Solanoideae</taxon>
        <taxon>Solaneae</taxon>
        <taxon>Solanum</taxon>
    </lineage>
</organism>